<dbReference type="STRING" id="118110.XW81_01830"/>
<dbReference type="SUPFAM" id="SSF50104">
    <property type="entry name" value="Translation proteins SH3-like domain"/>
    <property type="match status" value="1"/>
</dbReference>
<dbReference type="PROSITE" id="PS01015">
    <property type="entry name" value="RIBOSOMAL_L19"/>
    <property type="match status" value="1"/>
</dbReference>
<dbReference type="InterPro" id="IPR018257">
    <property type="entry name" value="Ribosomal_bL19_CS"/>
</dbReference>
<keyword evidence="6" id="KW-1185">Reference proteome</keyword>
<dbReference type="GO" id="GO:0006412">
    <property type="term" value="P:translation"/>
    <property type="evidence" value="ECO:0007669"/>
    <property type="project" value="InterPro"/>
</dbReference>
<dbReference type="EMBL" id="CP011299">
    <property type="protein sequence ID" value="ANF17315.1"/>
    <property type="molecule type" value="Genomic_DNA"/>
</dbReference>
<dbReference type="AlphaFoldDB" id="A0A172WEH2"/>
<organism evidence="5 6">
    <name type="scientific">Buchnera aphidicola subsp. Schlechtendalia chinensis</name>
    <dbReference type="NCBI Taxonomy" id="118110"/>
    <lineage>
        <taxon>Bacteria</taxon>
        <taxon>Pseudomonadati</taxon>
        <taxon>Pseudomonadota</taxon>
        <taxon>Gammaproteobacteria</taxon>
        <taxon>Enterobacterales</taxon>
        <taxon>Erwiniaceae</taxon>
        <taxon>Buchnera</taxon>
    </lineage>
</organism>
<protein>
    <recommendedName>
        <fullName evidence="4">50S ribosomal protein L19</fullName>
    </recommendedName>
</protein>
<dbReference type="NCBIfam" id="TIGR01024">
    <property type="entry name" value="rplS_bact"/>
    <property type="match status" value="1"/>
</dbReference>
<dbReference type="PIRSF" id="PIRSF002191">
    <property type="entry name" value="Ribosomal_L19"/>
    <property type="match status" value="1"/>
</dbReference>
<keyword evidence="3 4" id="KW-0687">Ribonucleoprotein</keyword>
<dbReference type="GO" id="GO:0003735">
    <property type="term" value="F:structural constituent of ribosome"/>
    <property type="evidence" value="ECO:0007669"/>
    <property type="project" value="InterPro"/>
</dbReference>
<keyword evidence="2 5" id="KW-0689">Ribosomal protein</keyword>
<dbReference type="Gene3D" id="2.30.30.790">
    <property type="match status" value="1"/>
</dbReference>
<dbReference type="GO" id="GO:0022625">
    <property type="term" value="C:cytosolic large ribosomal subunit"/>
    <property type="evidence" value="ECO:0007669"/>
    <property type="project" value="TreeGrafter"/>
</dbReference>
<evidence type="ECO:0000313" key="5">
    <source>
        <dbReference type="EMBL" id="ANF17315.1"/>
    </source>
</evidence>
<gene>
    <name evidence="5" type="ORF">XW81_01830</name>
</gene>
<sequence length="105" mass="12302">MKKNIPIFRTGDTIEVQVWVSEGSKRRIQLFEGIVISKRNRNFNFSFCVRKISNGDAIERVFHINSYNIGNVVIKKRGDVRKSKLYYLRNRIGKSAKIKELLTKK</sequence>
<dbReference type="InterPro" id="IPR038657">
    <property type="entry name" value="Ribosomal_bL19_sf"/>
</dbReference>
<evidence type="ECO:0000256" key="2">
    <source>
        <dbReference type="ARBA" id="ARBA00022980"/>
    </source>
</evidence>
<name>A0A172WEH2_BUCSC</name>
<accession>A0A172WEH2</accession>
<evidence type="ECO:0000256" key="1">
    <source>
        <dbReference type="ARBA" id="ARBA00005781"/>
    </source>
</evidence>
<dbReference type="Proteomes" id="UP000077654">
    <property type="component" value="Chromosome"/>
</dbReference>
<dbReference type="PANTHER" id="PTHR15680:SF9">
    <property type="entry name" value="LARGE RIBOSOMAL SUBUNIT PROTEIN BL19M"/>
    <property type="match status" value="1"/>
</dbReference>
<dbReference type="PANTHER" id="PTHR15680">
    <property type="entry name" value="RIBOSOMAL PROTEIN L19"/>
    <property type="match status" value="1"/>
</dbReference>
<comment type="function">
    <text evidence="4">This protein is located at the 30S-50S ribosomal subunit interface and may play a role in the structure and function of the aminoacyl-tRNA binding site.</text>
</comment>
<dbReference type="InterPro" id="IPR001857">
    <property type="entry name" value="Ribosomal_bL19"/>
</dbReference>
<evidence type="ECO:0000256" key="4">
    <source>
        <dbReference type="RuleBase" id="RU000559"/>
    </source>
</evidence>
<dbReference type="Pfam" id="PF01245">
    <property type="entry name" value="Ribosomal_L19"/>
    <property type="match status" value="1"/>
</dbReference>
<reference evidence="5 6" key="1">
    <citation type="submission" date="2015-04" db="EMBL/GenBank/DDBJ databases">
        <title>Buchnera aphidicola assembly.</title>
        <authorList>
            <person name="Zhang Y."/>
        </authorList>
    </citation>
    <scope>NUCLEOTIDE SEQUENCE [LARGE SCALE GENOMIC DNA]</scope>
    <source>
        <strain evidence="5 6">SC</strain>
    </source>
</reference>
<evidence type="ECO:0000313" key="6">
    <source>
        <dbReference type="Proteomes" id="UP000077654"/>
    </source>
</evidence>
<comment type="similarity">
    <text evidence="1 4">Belongs to the bacterial ribosomal protein bL19 family.</text>
</comment>
<evidence type="ECO:0000256" key="3">
    <source>
        <dbReference type="ARBA" id="ARBA00023274"/>
    </source>
</evidence>
<dbReference type="PRINTS" id="PR00061">
    <property type="entry name" value="RIBOSOMALL19"/>
</dbReference>
<proteinExistence type="inferred from homology"/>
<dbReference type="InterPro" id="IPR008991">
    <property type="entry name" value="Translation_prot_SH3-like_sf"/>
</dbReference>
<dbReference type="PATRIC" id="fig|118110.3.peg.368"/>